<keyword evidence="1" id="KW-0472">Membrane</keyword>
<dbReference type="EMBL" id="JACCBX010000003">
    <property type="protein sequence ID" value="NYE04994.1"/>
    <property type="molecule type" value="Genomic_DNA"/>
</dbReference>
<organism evidence="2 3">
    <name type="scientific">Neobacillus niacini</name>
    <dbReference type="NCBI Taxonomy" id="86668"/>
    <lineage>
        <taxon>Bacteria</taxon>
        <taxon>Bacillati</taxon>
        <taxon>Bacillota</taxon>
        <taxon>Bacilli</taxon>
        <taxon>Bacillales</taxon>
        <taxon>Bacillaceae</taxon>
        <taxon>Neobacillus</taxon>
    </lineage>
</organism>
<feature type="transmembrane region" description="Helical" evidence="1">
    <location>
        <begin position="16"/>
        <end position="41"/>
    </location>
</feature>
<gene>
    <name evidence="2" type="ORF">F4694_001743</name>
</gene>
<evidence type="ECO:0000313" key="2">
    <source>
        <dbReference type="EMBL" id="NYE04994.1"/>
    </source>
</evidence>
<keyword evidence="1" id="KW-1133">Transmembrane helix</keyword>
<dbReference type="Pfam" id="PF11085">
    <property type="entry name" value="YqhR"/>
    <property type="match status" value="1"/>
</dbReference>
<keyword evidence="1" id="KW-0812">Transmembrane</keyword>
<reference evidence="3" key="1">
    <citation type="submission" date="2020-07" db="EMBL/GenBank/DDBJ databases">
        <authorList>
            <person name="Partida-Martinez L."/>
            <person name="Huntemann M."/>
            <person name="Clum A."/>
            <person name="Wang J."/>
            <person name="Palaniappan K."/>
            <person name="Ritter S."/>
            <person name="Chen I.-M."/>
            <person name="Stamatis D."/>
            <person name="Reddy T."/>
            <person name="O'Malley R."/>
            <person name="Daum C."/>
            <person name="Shapiro N."/>
            <person name="Ivanova N."/>
            <person name="Kyrpides N."/>
            <person name="Woyke T."/>
        </authorList>
    </citation>
    <scope>NUCLEOTIDE SEQUENCE [LARGE SCALE GENOMIC DNA]</scope>
    <source>
        <strain evidence="3">AT2.8</strain>
    </source>
</reference>
<dbReference type="InterPro" id="IPR024563">
    <property type="entry name" value="YqhR"/>
</dbReference>
<feature type="transmembrane region" description="Helical" evidence="1">
    <location>
        <begin position="95"/>
        <end position="117"/>
    </location>
</feature>
<reference evidence="3" key="2">
    <citation type="submission" date="2020-08" db="EMBL/GenBank/DDBJ databases">
        <title>The Agave Microbiome: Exploring the role of microbial communities in plant adaptations to desert environments.</title>
        <authorList>
            <person name="Partida-Martinez L.P."/>
        </authorList>
    </citation>
    <scope>NUCLEOTIDE SEQUENCE [LARGE SCALE GENOMIC DNA]</scope>
    <source>
        <strain evidence="3">AT2.8</strain>
    </source>
</reference>
<protein>
    <submittedName>
        <fullName evidence="2">Uncharacterized protein</fullName>
    </submittedName>
</protein>
<name>A0A852TCF9_9BACI</name>
<comment type="caution">
    <text evidence="2">The sequence shown here is derived from an EMBL/GenBank/DDBJ whole genome shotgun (WGS) entry which is preliminary data.</text>
</comment>
<accession>A0A852TCF9</accession>
<feature type="transmembrane region" description="Helical" evidence="1">
    <location>
        <begin position="129"/>
        <end position="149"/>
    </location>
</feature>
<evidence type="ECO:0000313" key="3">
    <source>
        <dbReference type="Proteomes" id="UP000548423"/>
    </source>
</evidence>
<dbReference type="Proteomes" id="UP000548423">
    <property type="component" value="Unassembled WGS sequence"/>
</dbReference>
<evidence type="ECO:0000256" key="1">
    <source>
        <dbReference type="SAM" id="Phobius"/>
    </source>
</evidence>
<dbReference type="AlphaFoldDB" id="A0A852TCF9"/>
<feature type="transmembrane region" description="Helical" evidence="1">
    <location>
        <begin position="64"/>
        <end position="88"/>
    </location>
</feature>
<sequence length="165" mass="18512">MANGPKKSNYPKPMSFAVLVFWTGLFGGLFWGTIGFLAYYFNFTEIRPNVILGPWALGNWKNEMLGTVISIILLGILSVGAAFVYALALKKFNGIWLGLGYGIILFLLVYLVLNPIFPGIKPFLDLSRNTVITTICLYLVYGLFIGYSINYEYEINHMQENETAS</sequence>
<proteinExistence type="predicted"/>